<dbReference type="InterPro" id="IPR009057">
    <property type="entry name" value="Homeodomain-like_sf"/>
</dbReference>
<feature type="domain" description="PucR C-terminal helix-turn-helix" evidence="1">
    <location>
        <begin position="233"/>
        <end position="290"/>
    </location>
</feature>
<gene>
    <name evidence="2" type="ORF">M3202_00835</name>
</gene>
<reference evidence="2" key="1">
    <citation type="submission" date="2022-05" db="EMBL/GenBank/DDBJ databases">
        <title>Comparative Genomics of Spacecraft Associated Microbes.</title>
        <authorList>
            <person name="Tran M.T."/>
            <person name="Wright A."/>
            <person name="Seuylemezian A."/>
            <person name="Eisen J."/>
            <person name="Coil D."/>
        </authorList>
    </citation>
    <scope>NUCLEOTIDE SEQUENCE</scope>
    <source>
        <strain evidence="2">214.1.1</strain>
    </source>
</reference>
<dbReference type="RefSeq" id="WP_251221487.1">
    <property type="nucleotide sequence ID" value="NZ_JAMBOL010000001.1"/>
</dbReference>
<name>A0A9X2DKY2_9BACI</name>
<dbReference type="InterPro" id="IPR042070">
    <property type="entry name" value="PucR_C-HTH_sf"/>
</dbReference>
<dbReference type="InterPro" id="IPR025736">
    <property type="entry name" value="PucR_C-HTH_dom"/>
</dbReference>
<dbReference type="PANTHER" id="PTHR33744:SF15">
    <property type="entry name" value="CARBOHYDRATE DIACID REGULATOR"/>
    <property type="match status" value="1"/>
</dbReference>
<dbReference type="Pfam" id="PF13556">
    <property type="entry name" value="HTH_30"/>
    <property type="match status" value="1"/>
</dbReference>
<evidence type="ECO:0000259" key="1">
    <source>
        <dbReference type="Pfam" id="PF13556"/>
    </source>
</evidence>
<comment type="caution">
    <text evidence="2">The sequence shown here is derived from an EMBL/GenBank/DDBJ whole genome shotgun (WGS) entry which is preliminary data.</text>
</comment>
<dbReference type="AlphaFoldDB" id="A0A9X2DKY2"/>
<evidence type="ECO:0000313" key="2">
    <source>
        <dbReference type="EMBL" id="MCM3712614.1"/>
    </source>
</evidence>
<dbReference type="Gene3D" id="1.10.10.2840">
    <property type="entry name" value="PucR C-terminal helix-turn-helix domain"/>
    <property type="match status" value="1"/>
</dbReference>
<sequence length="299" mass="34927">MIEKVKRQFAGAIFPGSYQPDAEGVLWFEGEDEKPLGFVKAKLTENEQMLLSLLLEAYRPLPLPKSLSEKQWADWLFHQGKPPTQPESVQLIHFLLEKQIEDVAAFQQIWESEFDLSMTFLWISPTRGVIVTDAGQQDYESPDYLSFCEALSTDFYVDVTLLIGASQPRSLAKSQFQWESACFDRFVAPKKRKRVYYEYELIPYFWLQSLSAQERSQFISRIFDKELLADQELLKSLRFYFESNLNISAAAKALHMHRNSLQYRIDKWMERTSFDIRQFPQAVVVYVALLLLEEGVYPK</sequence>
<dbReference type="Proteomes" id="UP001139179">
    <property type="component" value="Unassembled WGS sequence"/>
</dbReference>
<keyword evidence="3" id="KW-1185">Reference proteome</keyword>
<dbReference type="SUPFAM" id="SSF46689">
    <property type="entry name" value="Homeodomain-like"/>
    <property type="match status" value="1"/>
</dbReference>
<dbReference type="EMBL" id="JAMBOL010000001">
    <property type="protein sequence ID" value="MCM3712614.1"/>
    <property type="molecule type" value="Genomic_DNA"/>
</dbReference>
<organism evidence="2 3">
    <name type="scientific">Halalkalibacter oceani</name>
    <dbReference type="NCBI Taxonomy" id="1653776"/>
    <lineage>
        <taxon>Bacteria</taxon>
        <taxon>Bacillati</taxon>
        <taxon>Bacillota</taxon>
        <taxon>Bacilli</taxon>
        <taxon>Bacillales</taxon>
        <taxon>Bacillaceae</taxon>
        <taxon>Halalkalibacter</taxon>
    </lineage>
</organism>
<dbReference type="PANTHER" id="PTHR33744">
    <property type="entry name" value="CARBOHYDRATE DIACID REGULATOR"/>
    <property type="match status" value="1"/>
</dbReference>
<evidence type="ECO:0000313" key="3">
    <source>
        <dbReference type="Proteomes" id="UP001139179"/>
    </source>
</evidence>
<proteinExistence type="predicted"/>
<accession>A0A9X2DKY2</accession>
<protein>
    <submittedName>
        <fullName evidence="2">Helix-turn-helix domain-containing protein</fullName>
    </submittedName>
</protein>
<dbReference type="InterPro" id="IPR051448">
    <property type="entry name" value="CdaR-like_regulators"/>
</dbReference>